<evidence type="ECO:0000256" key="1">
    <source>
        <dbReference type="SAM" id="Coils"/>
    </source>
</evidence>
<keyword evidence="1" id="KW-0175">Coiled coil</keyword>
<organism evidence="2 3">
    <name type="scientific">Hexamita inflata</name>
    <dbReference type="NCBI Taxonomy" id="28002"/>
    <lineage>
        <taxon>Eukaryota</taxon>
        <taxon>Metamonada</taxon>
        <taxon>Diplomonadida</taxon>
        <taxon>Hexamitidae</taxon>
        <taxon>Hexamitinae</taxon>
        <taxon>Hexamita</taxon>
    </lineage>
</organism>
<evidence type="ECO:0000313" key="2">
    <source>
        <dbReference type="EMBL" id="CAL5995172.1"/>
    </source>
</evidence>
<proteinExistence type="predicted"/>
<dbReference type="EMBL" id="CAXDID020000032">
    <property type="protein sequence ID" value="CAL5995172.1"/>
    <property type="molecule type" value="Genomic_DNA"/>
</dbReference>
<feature type="coiled-coil region" evidence="1">
    <location>
        <begin position="16"/>
        <end position="70"/>
    </location>
</feature>
<sequence length="111" mass="12757">MISKNLTQRDITQKLLSELSAEKHQIEGEFQLLSQKMKLSKEADQTLHDLKETQLSNENLLKELTNKLKENVNKVVTRTRTGVRIVKRDLSPAKDQQIMVTAGNIVFKLKK</sequence>
<accession>A0ABP1HK53</accession>
<comment type="caution">
    <text evidence="2">The sequence shown here is derived from an EMBL/GenBank/DDBJ whole genome shotgun (WGS) entry which is preliminary data.</text>
</comment>
<name>A0ABP1HK53_9EUKA</name>
<evidence type="ECO:0000313" key="3">
    <source>
        <dbReference type="Proteomes" id="UP001642409"/>
    </source>
</evidence>
<protein>
    <submittedName>
        <fullName evidence="2">Hypothetical_protein</fullName>
    </submittedName>
</protein>
<reference evidence="2 3" key="1">
    <citation type="submission" date="2024-07" db="EMBL/GenBank/DDBJ databases">
        <authorList>
            <person name="Akdeniz Z."/>
        </authorList>
    </citation>
    <scope>NUCLEOTIDE SEQUENCE [LARGE SCALE GENOMIC DNA]</scope>
</reference>
<gene>
    <name evidence="2" type="ORF">HINF_LOCUS13908</name>
</gene>
<keyword evidence="3" id="KW-1185">Reference proteome</keyword>
<dbReference type="Proteomes" id="UP001642409">
    <property type="component" value="Unassembled WGS sequence"/>
</dbReference>